<proteinExistence type="inferred from homology"/>
<evidence type="ECO:0000313" key="5">
    <source>
        <dbReference type="Proteomes" id="UP000649345"/>
    </source>
</evidence>
<evidence type="ECO:0000256" key="1">
    <source>
        <dbReference type="ARBA" id="ARBA00010944"/>
    </source>
</evidence>
<comment type="caution">
    <text evidence="4">The sequence shown here is derived from an EMBL/GenBank/DDBJ whole genome shotgun (WGS) entry which is preliminary data.</text>
</comment>
<keyword evidence="5" id="KW-1185">Reference proteome</keyword>
<dbReference type="Gene3D" id="3.40.50.720">
    <property type="entry name" value="NAD(P)-binding Rossmann-like Domain"/>
    <property type="match status" value="1"/>
</dbReference>
<dbReference type="Pfam" id="PF04321">
    <property type="entry name" value="RmlD_sub_bind"/>
    <property type="match status" value="1"/>
</dbReference>
<dbReference type="AlphaFoldDB" id="A0A923RL29"/>
<keyword evidence="2 4" id="KW-0560">Oxidoreductase</keyword>
<dbReference type="SUPFAM" id="SSF51735">
    <property type="entry name" value="NAD(P)-binding Rossmann-fold domains"/>
    <property type="match status" value="1"/>
</dbReference>
<dbReference type="Proteomes" id="UP000649345">
    <property type="component" value="Unassembled WGS sequence"/>
</dbReference>
<gene>
    <name evidence="4" type="primary">rfbD</name>
    <name evidence="4" type="ORF">H8S44_03280</name>
</gene>
<dbReference type="EC" id="1.1.1.133" evidence="2"/>
<dbReference type="PANTHER" id="PTHR10491:SF4">
    <property type="entry name" value="METHIONINE ADENOSYLTRANSFERASE 2 SUBUNIT BETA"/>
    <property type="match status" value="1"/>
</dbReference>
<reference evidence="4" key="1">
    <citation type="submission" date="2020-08" db="EMBL/GenBank/DDBJ databases">
        <title>Genome public.</title>
        <authorList>
            <person name="Liu C."/>
            <person name="Sun Q."/>
        </authorList>
    </citation>
    <scope>NUCLEOTIDE SEQUENCE</scope>
    <source>
        <strain evidence="4">NSJ-68</strain>
    </source>
</reference>
<dbReference type="PANTHER" id="PTHR10491">
    <property type="entry name" value="DTDP-4-DEHYDRORHAMNOSE REDUCTASE"/>
    <property type="match status" value="1"/>
</dbReference>
<protein>
    <recommendedName>
        <fullName evidence="2">dTDP-4-dehydrorhamnose reductase</fullName>
        <ecNumber evidence="2">1.1.1.133</ecNumber>
    </recommendedName>
</protein>
<dbReference type="NCBIfam" id="TIGR01214">
    <property type="entry name" value="rmlD"/>
    <property type="match status" value="1"/>
</dbReference>
<name>A0A923RL29_9FIRM</name>
<comment type="function">
    <text evidence="2">Catalyzes the reduction of dTDP-6-deoxy-L-lyxo-4-hexulose to yield dTDP-L-rhamnose.</text>
</comment>
<keyword evidence="2" id="KW-0521">NADP</keyword>
<dbReference type="EMBL" id="JACOOR010000002">
    <property type="protein sequence ID" value="MBC5658794.1"/>
    <property type="molecule type" value="Genomic_DNA"/>
</dbReference>
<dbReference type="Gene3D" id="3.90.25.10">
    <property type="entry name" value="UDP-galactose 4-epimerase, domain 1"/>
    <property type="match status" value="1"/>
</dbReference>
<feature type="domain" description="RmlD-like substrate binding" evidence="3">
    <location>
        <begin position="26"/>
        <end position="308"/>
    </location>
</feature>
<dbReference type="GO" id="GO:0005829">
    <property type="term" value="C:cytosol"/>
    <property type="evidence" value="ECO:0007669"/>
    <property type="project" value="TreeGrafter"/>
</dbReference>
<dbReference type="GO" id="GO:0008831">
    <property type="term" value="F:dTDP-4-dehydrorhamnose reductase activity"/>
    <property type="evidence" value="ECO:0007669"/>
    <property type="project" value="UniProtKB-EC"/>
</dbReference>
<dbReference type="CDD" id="cd05254">
    <property type="entry name" value="dTDP_HR_like_SDR_e"/>
    <property type="match status" value="1"/>
</dbReference>
<dbReference type="InterPro" id="IPR036291">
    <property type="entry name" value="NAD(P)-bd_dom_sf"/>
</dbReference>
<comment type="pathway">
    <text evidence="2">Carbohydrate biosynthesis; dTDP-L-rhamnose biosynthesis.</text>
</comment>
<evidence type="ECO:0000259" key="3">
    <source>
        <dbReference type="Pfam" id="PF04321"/>
    </source>
</evidence>
<accession>A0A923RL29</accession>
<dbReference type="InterPro" id="IPR005913">
    <property type="entry name" value="dTDP_dehydrorham_reduct"/>
</dbReference>
<organism evidence="4 5">
    <name type="scientific">Anaerosacchariphilus hominis</name>
    <dbReference type="NCBI Taxonomy" id="2763017"/>
    <lineage>
        <taxon>Bacteria</taxon>
        <taxon>Bacillati</taxon>
        <taxon>Bacillota</taxon>
        <taxon>Clostridia</taxon>
        <taxon>Lachnospirales</taxon>
        <taxon>Lachnospiraceae</taxon>
        <taxon>Anaerosacchariphilus</taxon>
    </lineage>
</organism>
<evidence type="ECO:0000313" key="4">
    <source>
        <dbReference type="EMBL" id="MBC5658794.1"/>
    </source>
</evidence>
<sequence length="311" mass="34947">MQIQRKTRKPRIQRLKQQNRRIKMKKIIVTGCNGQLGRAVNQQYAGSTEYELVNTDVAELDITKVDKVLELAREVKPYAIINCAAYTNVDKCEVEQDLAYKINAIGARNLAIAAADTGAKLMHISTDYVFPGNVSAHPLTEFDRVSPKSMYGATKLAGENFVRDFANRYFIIRTAWLYGDGHNFAKTMLKLAETNDKIGVVMDQVGTPTSAVELAKAIKYLLPTDNYGLFHGTCEGDTNWAEFAAAVLRLAGSKTEIEPITSEEYKRRFPNSADRPAYSILENYMLKLTTDFSFASWQDAIEVYMKELLAK</sequence>
<dbReference type="InterPro" id="IPR029903">
    <property type="entry name" value="RmlD-like-bd"/>
</dbReference>
<dbReference type="GO" id="GO:0019305">
    <property type="term" value="P:dTDP-rhamnose biosynthetic process"/>
    <property type="evidence" value="ECO:0007669"/>
    <property type="project" value="TreeGrafter"/>
</dbReference>
<evidence type="ECO:0000256" key="2">
    <source>
        <dbReference type="RuleBase" id="RU364082"/>
    </source>
</evidence>
<comment type="similarity">
    <text evidence="1 2">Belongs to the dTDP-4-dehydrorhamnose reductase family.</text>
</comment>